<evidence type="ECO:0000259" key="1">
    <source>
        <dbReference type="Pfam" id="PF07969"/>
    </source>
</evidence>
<reference evidence="3" key="1">
    <citation type="submission" date="2019-08" db="EMBL/GenBank/DDBJ databases">
        <title>Complete Genome Sequence of the Polysaccharide-Degrading Rumen Bacterium Pseudobutyrivibrio xylanivorans MA3014.</title>
        <authorList>
            <person name="Palevich N."/>
            <person name="Maclean P.H."/>
            <person name="Kelly W.J."/>
            <person name="Leahy S.C."/>
            <person name="Rakonjac J."/>
            <person name="Attwood G.T."/>
        </authorList>
    </citation>
    <scope>NUCLEOTIDE SEQUENCE [LARGE SCALE GENOMIC DNA]</scope>
    <source>
        <strain evidence="3">MA3014</strain>
    </source>
</reference>
<dbReference type="Gene3D" id="3.10.310.70">
    <property type="match status" value="1"/>
</dbReference>
<evidence type="ECO:0000313" key="2">
    <source>
        <dbReference type="EMBL" id="QFJ53503.1"/>
    </source>
</evidence>
<dbReference type="Pfam" id="PF07969">
    <property type="entry name" value="Amidohydro_3"/>
    <property type="match status" value="1"/>
</dbReference>
<feature type="domain" description="Amidohydrolase 3" evidence="1">
    <location>
        <begin position="45"/>
        <end position="496"/>
    </location>
</feature>
<proteinExistence type="predicted"/>
<evidence type="ECO:0000313" key="3">
    <source>
        <dbReference type="Proteomes" id="UP000327030"/>
    </source>
</evidence>
<dbReference type="KEGG" id="pxv:FXF36_00745"/>
<gene>
    <name evidence="2" type="ORF">FXF36_00745</name>
</gene>
<dbReference type="Gene3D" id="2.30.40.10">
    <property type="entry name" value="Urease, subunit C, domain 1"/>
    <property type="match status" value="1"/>
</dbReference>
<dbReference type="PANTHER" id="PTHR22642">
    <property type="entry name" value="IMIDAZOLONEPROPIONASE"/>
    <property type="match status" value="1"/>
</dbReference>
<dbReference type="AlphaFoldDB" id="A0A5P6VLI2"/>
<accession>A0A5P6VLI2</accession>
<dbReference type="Gene3D" id="3.20.20.140">
    <property type="entry name" value="Metal-dependent hydrolases"/>
    <property type="match status" value="1"/>
</dbReference>
<dbReference type="SUPFAM" id="SSF51338">
    <property type="entry name" value="Composite domain of metallo-dependent hydrolases"/>
    <property type="match status" value="1"/>
</dbReference>
<dbReference type="EMBL" id="CP043028">
    <property type="protein sequence ID" value="QFJ53503.1"/>
    <property type="molecule type" value="Genomic_DNA"/>
</dbReference>
<sequence>MQVFHGTIITCDENNTIANYLVEREGRIAYIGKKLPTQYEVVPPIELGDNVLVPAFADTHMHYSGFSVLHKMFPINDTDSNAKILEQLRAYANNTRENIIVGFGATEFAVSEGHLILREQMDMSCPDKPAFIIKHDAHSGVANSLFMDAIKSKVSNLRGYNPETGELKQEAFLSACEFITHGMSTKKVIDSMVETSDFLASKGIGLICSASGMGFIRDYDFDMERSVAKGLDNGMQVKVAYQCSNVDKISKKDMTRVVFGNLDGTFANKDASLNEDYITINNKGVSFFSDADVQKFCINANRAGYQIALHAVGDAAFEQAVNSIAMALEDYPRYDHRHIIIHGCLPSESALKTCAKYNIMISVQPSLLSHIDGVYGFVESILSKERAQRINPLKTISELGVKVCFNSDAPASDPNPVMWIHDACNNKNPEQSVSVYEAFRMATYNGAFSCFDEKERGTLEMGKSCDLVVLDKNPYEIPVEELKTINVLELYLKGKPYKRSRTGSMATMLRGMFPQ</sequence>
<dbReference type="InterPro" id="IPR032466">
    <property type="entry name" value="Metal_Hydrolase"/>
</dbReference>
<dbReference type="InterPro" id="IPR013108">
    <property type="entry name" value="Amidohydro_3"/>
</dbReference>
<protein>
    <submittedName>
        <fullName evidence="2">Amidohydrolase family protein</fullName>
    </submittedName>
</protein>
<organism evidence="2 3">
    <name type="scientific">Pseudobutyrivibrio xylanivorans</name>
    <dbReference type="NCBI Taxonomy" id="185007"/>
    <lineage>
        <taxon>Bacteria</taxon>
        <taxon>Bacillati</taxon>
        <taxon>Bacillota</taxon>
        <taxon>Clostridia</taxon>
        <taxon>Lachnospirales</taxon>
        <taxon>Lachnospiraceae</taxon>
        <taxon>Pseudobutyrivibrio</taxon>
    </lineage>
</organism>
<dbReference type="Proteomes" id="UP000327030">
    <property type="component" value="Chromosome 1"/>
</dbReference>
<name>A0A5P6VLI2_PSEXY</name>
<dbReference type="RefSeq" id="WP_151622007.1">
    <property type="nucleotide sequence ID" value="NZ_CP043028.1"/>
</dbReference>
<dbReference type="SUPFAM" id="SSF51556">
    <property type="entry name" value="Metallo-dependent hydrolases"/>
    <property type="match status" value="1"/>
</dbReference>
<dbReference type="InterPro" id="IPR011059">
    <property type="entry name" value="Metal-dep_hydrolase_composite"/>
</dbReference>
<dbReference type="OrthoDB" id="9767366at2"/>
<dbReference type="GO" id="GO:0016810">
    <property type="term" value="F:hydrolase activity, acting on carbon-nitrogen (but not peptide) bonds"/>
    <property type="evidence" value="ECO:0007669"/>
    <property type="project" value="InterPro"/>
</dbReference>
<dbReference type="PANTHER" id="PTHR22642:SF22">
    <property type="entry name" value="EXOENZYMES REGULATORY PROTEIN AEPA"/>
    <property type="match status" value="1"/>
</dbReference>